<feature type="transmembrane region" description="Helical" evidence="9">
    <location>
        <begin position="289"/>
        <end position="316"/>
    </location>
</feature>
<comment type="subcellular location">
    <subcellularLocation>
        <location evidence="1 9">Cell membrane</location>
        <topology evidence="1 9">Multi-pass membrane protein</topology>
    </subcellularLocation>
</comment>
<reference evidence="10 11" key="1">
    <citation type="journal article" date="2018" name="Front. Microbiol.">
        <title>Description and Comparative Genomics of Macrococcus caseolyticus subsp. hominis subsp. nov., Macrococcus goetzii sp. nov., Macrococcus epidermidis sp. nov., and Macrococcus bohemicus sp. nov., Novel Macrococci From Human Clinical Material With Virulence Potential and Suspected Uptake of Foreign DNA by Natural Transformation.</title>
        <authorList>
            <person name="Maslanova I."/>
            <person name="Wertheimer Z."/>
            <person name="Sedlacek I."/>
            <person name="Svec P."/>
            <person name="Indrakova A."/>
            <person name="Kovarovic V."/>
            <person name="Schumann P."/>
            <person name="Sproer C."/>
            <person name="Kralova S."/>
            <person name="Sedo O."/>
            <person name="Kristofova L."/>
            <person name="Vrbovska V."/>
            <person name="Fuzik T."/>
            <person name="Petras P."/>
            <person name="Zdrahal Z."/>
            <person name="Ruzickova V."/>
            <person name="Doskar J."/>
            <person name="Pantucek R."/>
        </authorList>
    </citation>
    <scope>NUCLEOTIDE SEQUENCE [LARGE SCALE GENOMIC DNA]</scope>
    <source>
        <strain evidence="10 11">03/115</strain>
    </source>
</reference>
<evidence type="ECO:0000256" key="5">
    <source>
        <dbReference type="ARBA" id="ARBA00022692"/>
    </source>
</evidence>
<keyword evidence="3 9" id="KW-0813">Transport</keyword>
<dbReference type="GO" id="GO:0015818">
    <property type="term" value="P:isoleucine transport"/>
    <property type="evidence" value="ECO:0007669"/>
    <property type="project" value="TreeGrafter"/>
</dbReference>
<evidence type="ECO:0000256" key="1">
    <source>
        <dbReference type="ARBA" id="ARBA00004651"/>
    </source>
</evidence>
<dbReference type="RefSeq" id="WP_111745328.1">
    <property type="nucleotide sequence ID" value="NZ_JBHSQY010000031.1"/>
</dbReference>
<dbReference type="Proteomes" id="UP000249579">
    <property type="component" value="Unassembled WGS sequence"/>
</dbReference>
<evidence type="ECO:0000256" key="2">
    <source>
        <dbReference type="ARBA" id="ARBA00008540"/>
    </source>
</evidence>
<dbReference type="GO" id="GO:0005886">
    <property type="term" value="C:plasma membrane"/>
    <property type="evidence" value="ECO:0007669"/>
    <property type="project" value="UniProtKB-SubCell"/>
</dbReference>
<feature type="transmembrane region" description="Helical" evidence="9">
    <location>
        <begin position="354"/>
        <end position="372"/>
    </location>
</feature>
<dbReference type="AlphaFoldDB" id="A0A328A5Q3"/>
<name>A0A328A5Q3_9STAP</name>
<dbReference type="GO" id="GO:0015188">
    <property type="term" value="F:L-isoleucine transmembrane transporter activity"/>
    <property type="evidence" value="ECO:0007669"/>
    <property type="project" value="TreeGrafter"/>
</dbReference>
<evidence type="ECO:0000256" key="4">
    <source>
        <dbReference type="ARBA" id="ARBA00022475"/>
    </source>
</evidence>
<dbReference type="PANTHER" id="PTHR30588">
    <property type="entry name" value="BRANCHED-CHAIN AMINO ACID TRANSPORT SYSTEM 2 CARRIER PROTEIN"/>
    <property type="match status" value="1"/>
</dbReference>
<feature type="transmembrane region" description="Helical" evidence="9">
    <location>
        <begin position="162"/>
        <end position="181"/>
    </location>
</feature>
<feature type="transmembrane region" description="Helical" evidence="9">
    <location>
        <begin position="208"/>
        <end position="227"/>
    </location>
</feature>
<keyword evidence="5 9" id="KW-0812">Transmembrane</keyword>
<evidence type="ECO:0000256" key="9">
    <source>
        <dbReference type="RuleBase" id="RU362122"/>
    </source>
</evidence>
<feature type="transmembrane region" description="Helical" evidence="9">
    <location>
        <begin position="384"/>
        <end position="405"/>
    </location>
</feature>
<comment type="function">
    <text evidence="9">Component of the transport system for branched-chain amino acids.</text>
</comment>
<comment type="caution">
    <text evidence="10">The sequence shown here is derived from an EMBL/GenBank/DDBJ whole genome shotgun (WGS) entry which is preliminary data.</text>
</comment>
<dbReference type="NCBIfam" id="TIGR00796">
    <property type="entry name" value="livcs"/>
    <property type="match status" value="1"/>
</dbReference>
<feature type="transmembrane region" description="Helical" evidence="9">
    <location>
        <begin position="328"/>
        <end position="348"/>
    </location>
</feature>
<dbReference type="Pfam" id="PF05525">
    <property type="entry name" value="Branch_AA_trans"/>
    <property type="match status" value="1"/>
</dbReference>
<dbReference type="EMBL" id="PZJG01000002">
    <property type="protein sequence ID" value="RAK49873.1"/>
    <property type="molecule type" value="Genomic_DNA"/>
</dbReference>
<dbReference type="GO" id="GO:0005304">
    <property type="term" value="F:L-valine transmembrane transporter activity"/>
    <property type="evidence" value="ECO:0007669"/>
    <property type="project" value="TreeGrafter"/>
</dbReference>
<keyword evidence="8 9" id="KW-0472">Membrane</keyword>
<evidence type="ECO:0000256" key="7">
    <source>
        <dbReference type="ARBA" id="ARBA00022989"/>
    </source>
</evidence>
<proteinExistence type="inferred from homology"/>
<evidence type="ECO:0000256" key="8">
    <source>
        <dbReference type="ARBA" id="ARBA00023136"/>
    </source>
</evidence>
<feature type="transmembrane region" description="Helical" evidence="9">
    <location>
        <begin position="21"/>
        <end position="39"/>
    </location>
</feature>
<keyword evidence="4" id="KW-1003">Cell membrane</keyword>
<comment type="similarity">
    <text evidence="2 9">Belongs to the branched chain amino acid transporter family.</text>
</comment>
<feature type="transmembrane region" description="Helical" evidence="9">
    <location>
        <begin position="92"/>
        <end position="111"/>
    </location>
</feature>
<gene>
    <name evidence="10" type="primary">brnQ</name>
    <name evidence="10" type="ORF">BHX94_05525</name>
</gene>
<dbReference type="GO" id="GO:0015820">
    <property type="term" value="P:L-leucine transport"/>
    <property type="evidence" value="ECO:0007669"/>
    <property type="project" value="TreeGrafter"/>
</dbReference>
<feature type="transmembrane region" description="Helical" evidence="9">
    <location>
        <begin position="131"/>
        <end position="150"/>
    </location>
</feature>
<keyword evidence="6 9" id="KW-0029">Amino-acid transport</keyword>
<feature type="transmembrane region" description="Helical" evidence="9">
    <location>
        <begin position="51"/>
        <end position="71"/>
    </location>
</feature>
<protein>
    <recommendedName>
        <fullName evidence="9">Branched-chain amino acid transport system carrier protein</fullName>
    </recommendedName>
</protein>
<accession>A0A328A5Q3</accession>
<feature type="transmembrane region" description="Helical" evidence="9">
    <location>
        <begin position="247"/>
        <end position="269"/>
    </location>
</feature>
<feature type="transmembrane region" description="Helical" evidence="9">
    <location>
        <begin position="425"/>
        <end position="450"/>
    </location>
</feature>
<evidence type="ECO:0000313" key="11">
    <source>
        <dbReference type="Proteomes" id="UP000249579"/>
    </source>
</evidence>
<evidence type="ECO:0000256" key="3">
    <source>
        <dbReference type="ARBA" id="ARBA00022448"/>
    </source>
</evidence>
<evidence type="ECO:0000313" key="10">
    <source>
        <dbReference type="EMBL" id="RAK49873.1"/>
    </source>
</evidence>
<dbReference type="OrthoDB" id="9783920at2"/>
<evidence type="ECO:0000256" key="6">
    <source>
        <dbReference type="ARBA" id="ARBA00022970"/>
    </source>
</evidence>
<organism evidence="10 11">
    <name type="scientific">Macrococcoides bohemicum</name>
    <dbReference type="NCBI Taxonomy" id="1903056"/>
    <lineage>
        <taxon>Bacteria</taxon>
        <taxon>Bacillati</taxon>
        <taxon>Bacillota</taxon>
        <taxon>Bacilli</taxon>
        <taxon>Bacillales</taxon>
        <taxon>Staphylococcaceae</taxon>
        <taxon>Macrococcoides</taxon>
    </lineage>
</organism>
<keyword evidence="7 9" id="KW-1133">Transmembrane helix</keyword>
<sequence length="458" mass="49951">MYCSGGVTINTKTKLSLKENIFIGSMLFGLFFGAGNLIFPIHSGQMSGANVFITNFGFLITAIGLPFLGIIAIGVSKTNGLFDIASRVNKTYAYLFTIALYLVIGPLFALPRLATVPFEIAFTPFIAKENVRLYLFIFSLLFFSIAWFFARRPSKILDYIGKFLNPLFLLLLGVLFILAFLKPMGGIDAPIQPEYKDGALLKGFIDGYNTLDALASLAFGIIIVTTIKKLGITNPSDIAKETVKSGFLSIVLMGVIYTLLALLGTMSLGQFKVSENGGIALAQIAQYYLGNYGIILLSLIIIIACLKTAIGLITAFSETFTELFPKRSYIMFATVVSIISFILANVGLTKIIEYSIPVLMFLYPLAITLILLTLISGSFNDSKIVYQWTTFVTMIAAIIDGIKASPAFLSKSAFGESVATFGEKFLPFSAIGMGWVLPALIGFVIGFILYKMRKSVKM</sequence>
<dbReference type="GO" id="GO:0015190">
    <property type="term" value="F:L-leucine transmembrane transporter activity"/>
    <property type="evidence" value="ECO:0007669"/>
    <property type="project" value="TreeGrafter"/>
</dbReference>
<dbReference type="PANTHER" id="PTHR30588:SF0">
    <property type="entry name" value="BRANCHED-CHAIN AMINO ACID PERMEASE BRNQ"/>
    <property type="match status" value="1"/>
</dbReference>
<dbReference type="InterPro" id="IPR004685">
    <property type="entry name" value="Brnchd-chn_aa_trnsp_Livcs"/>
</dbReference>